<accession>A0ABT0MPI4</accession>
<dbReference type="InterPro" id="IPR003538">
    <property type="entry name" value="TonB"/>
</dbReference>
<organism evidence="7 8">
    <name type="scientific">Brenneria tiliae</name>
    <dbReference type="NCBI Taxonomy" id="2914984"/>
    <lineage>
        <taxon>Bacteria</taxon>
        <taxon>Pseudomonadati</taxon>
        <taxon>Pseudomonadota</taxon>
        <taxon>Gammaproteobacteria</taxon>
        <taxon>Enterobacterales</taxon>
        <taxon>Pectobacteriaceae</taxon>
        <taxon>Brenneria</taxon>
    </lineage>
</organism>
<comment type="similarity">
    <text evidence="5">Belongs to the TonB family.</text>
</comment>
<comment type="function">
    <text evidence="5">Interacts with outer membrane receptor proteins that carry out high-affinity binding and energy dependent uptake into the periplasmic space of specific substrates. It could act to transduce energy from the cytoplasmic membrane to specific energy-requiring processes in the outer membrane, resulting in the release into the periplasm of ligands bound by these outer membrane proteins.</text>
</comment>
<keyword evidence="8" id="KW-1185">Reference proteome</keyword>
<evidence type="ECO:0000256" key="4">
    <source>
        <dbReference type="ARBA" id="ARBA00023136"/>
    </source>
</evidence>
<dbReference type="Proteomes" id="UP001203069">
    <property type="component" value="Unassembled WGS sequence"/>
</dbReference>
<evidence type="ECO:0000313" key="8">
    <source>
        <dbReference type="Proteomes" id="UP001203069"/>
    </source>
</evidence>
<dbReference type="Gene3D" id="3.30.2420.10">
    <property type="entry name" value="TonB"/>
    <property type="match status" value="1"/>
</dbReference>
<keyword evidence="2" id="KW-0812">Transmembrane</keyword>
<evidence type="ECO:0000313" key="7">
    <source>
        <dbReference type="EMBL" id="MCL2891758.1"/>
    </source>
</evidence>
<evidence type="ECO:0000256" key="3">
    <source>
        <dbReference type="ARBA" id="ARBA00022989"/>
    </source>
</evidence>
<protein>
    <recommendedName>
        <fullName evidence="5">Protein TonB</fullName>
    </recommendedName>
</protein>
<dbReference type="NCBIfam" id="TIGR01352">
    <property type="entry name" value="tonB_Cterm"/>
    <property type="match status" value="1"/>
</dbReference>
<feature type="domain" description="TonB C-terminal" evidence="6">
    <location>
        <begin position="1"/>
        <end position="84"/>
    </location>
</feature>
<evidence type="ECO:0000256" key="2">
    <source>
        <dbReference type="ARBA" id="ARBA00022692"/>
    </source>
</evidence>
<keyword evidence="3" id="KW-1133">Transmembrane helix</keyword>
<evidence type="ECO:0000256" key="1">
    <source>
        <dbReference type="ARBA" id="ARBA00004167"/>
    </source>
</evidence>
<dbReference type="InterPro" id="IPR006260">
    <property type="entry name" value="TonB/TolA_C"/>
</dbReference>
<dbReference type="EMBL" id="JAKPBZ010000104">
    <property type="protein sequence ID" value="MCL2891758.1"/>
    <property type="molecule type" value="Genomic_DNA"/>
</dbReference>
<keyword evidence="5" id="KW-0653">Protein transport</keyword>
<sequence length="84" mass="9134">MACPNHIRVRSSVPYPSRAVRRGLEGQVVAEFTVSAGGAIENVRIASSSDAVFNDVVLQAVRRFQCVGQRSAVRVSVPFEFTLN</sequence>
<keyword evidence="5" id="KW-0735">Signal-anchor</keyword>
<dbReference type="PROSITE" id="PS52015">
    <property type="entry name" value="TONB_CTD"/>
    <property type="match status" value="1"/>
</dbReference>
<keyword evidence="5" id="KW-0813">Transport</keyword>
<dbReference type="InterPro" id="IPR037682">
    <property type="entry name" value="TonB_C"/>
</dbReference>
<reference evidence="7 8" key="1">
    <citation type="submission" date="2022-02" db="EMBL/GenBank/DDBJ databases">
        <title>Description of Brenneria tiliae sp. nov. isolated from symptomatic Tilia x moltkei and Tilia x europaea trees in the UK.</title>
        <authorList>
            <person name="Kile H."/>
        </authorList>
    </citation>
    <scope>NUCLEOTIDE SEQUENCE [LARGE SCALE GENOMIC DNA]</scope>
    <source>
        <strain evidence="7 8">MC1SB4.1</strain>
    </source>
</reference>
<keyword evidence="5" id="KW-1003">Cell membrane</keyword>
<evidence type="ECO:0000256" key="5">
    <source>
        <dbReference type="RuleBase" id="RU362123"/>
    </source>
</evidence>
<dbReference type="Pfam" id="PF03544">
    <property type="entry name" value="TonB_C"/>
    <property type="match status" value="1"/>
</dbReference>
<keyword evidence="5" id="KW-0997">Cell inner membrane</keyword>
<keyword evidence="4" id="KW-0472">Membrane</keyword>
<gene>
    <name evidence="7" type="ORF">MFP26_03455</name>
</gene>
<dbReference type="PRINTS" id="PR01374">
    <property type="entry name" value="TONBPROTEIN"/>
</dbReference>
<name>A0ABT0MPI4_9GAMM</name>
<proteinExistence type="inferred from homology"/>
<comment type="caution">
    <text evidence="7">The sequence shown here is derived from an EMBL/GenBank/DDBJ whole genome shotgun (WGS) entry which is preliminary data.</text>
</comment>
<comment type="subcellular location">
    <subcellularLocation>
        <location evidence="5">Cell inner membrane</location>
        <topology evidence="5">Single-pass membrane protein</topology>
        <orientation evidence="5">Periplasmic side</orientation>
    </subcellularLocation>
    <subcellularLocation>
        <location evidence="1">Membrane</location>
        <topology evidence="1">Single-pass membrane protein</topology>
    </subcellularLocation>
</comment>
<dbReference type="SUPFAM" id="SSF74653">
    <property type="entry name" value="TolA/TonB C-terminal domain"/>
    <property type="match status" value="1"/>
</dbReference>
<evidence type="ECO:0000259" key="6">
    <source>
        <dbReference type="PROSITE" id="PS52015"/>
    </source>
</evidence>